<sequence>MRRICVFCGSSSGRGTTYLRAAEQLGLLMAQRGIGLVYGGASVGLMGTVANAVLAGGGQVTGVIPQALVEREVAHHALEDLRIVSSMHARKALMADLSDAFIALPGGIGTLEELFEVWTWTQLGNHAKPCGVLNINGFYSTLGEFLDHVVDEGFLKPVHRDMLQVADQPADLLDGLATWQPPQETKWIRQNER</sequence>
<dbReference type="OrthoDB" id="9801098at2"/>
<dbReference type="EMBL" id="WOTE01000002">
    <property type="protein sequence ID" value="NHO38897.1"/>
    <property type="molecule type" value="Genomic_DNA"/>
</dbReference>
<dbReference type="EC" id="3.2.2.n1" evidence="3"/>
<evidence type="ECO:0000313" key="6">
    <source>
        <dbReference type="Proteomes" id="UP000068250"/>
    </source>
</evidence>
<gene>
    <name evidence="4" type="ORF">AGA_2437</name>
    <name evidence="5" type="ORF">GOB80_04200</name>
</gene>
<reference evidence="6" key="1">
    <citation type="submission" date="2014-09" db="EMBL/GenBank/DDBJ databases">
        <authorList>
            <person name="Illeghems K.G."/>
        </authorList>
    </citation>
    <scope>NUCLEOTIDE SEQUENCE [LARGE SCALE GENOMIC DNA]</scope>
    <source>
        <strain evidence="6">LMG 23848T</strain>
    </source>
</reference>
<dbReference type="PANTHER" id="PTHR31223:SF70">
    <property type="entry name" value="LOG FAMILY PROTEIN YJL055W"/>
    <property type="match status" value="1"/>
</dbReference>
<evidence type="ECO:0000313" key="4">
    <source>
        <dbReference type="EMBL" id="CEF57125.1"/>
    </source>
</evidence>
<dbReference type="GO" id="GO:0008714">
    <property type="term" value="F:AMP nucleosidase activity"/>
    <property type="evidence" value="ECO:0007669"/>
    <property type="project" value="UniProtKB-EC"/>
</dbReference>
<dbReference type="Proteomes" id="UP000068250">
    <property type="component" value="Chromosome I"/>
</dbReference>
<keyword evidence="7" id="KW-1185">Reference proteome</keyword>
<dbReference type="PANTHER" id="PTHR31223">
    <property type="entry name" value="LOG FAMILY PROTEIN YJL055W"/>
    <property type="match status" value="1"/>
</dbReference>
<proteinExistence type="inferred from homology"/>
<evidence type="ECO:0000313" key="5">
    <source>
        <dbReference type="EMBL" id="NHO38897.1"/>
    </source>
</evidence>
<evidence type="ECO:0000256" key="2">
    <source>
        <dbReference type="ARBA" id="ARBA00006763"/>
    </source>
</evidence>
<dbReference type="STRING" id="431306.AGA_2437"/>
<dbReference type="AlphaFoldDB" id="A0A0U5F5T5"/>
<protein>
    <recommendedName>
        <fullName evidence="3">Cytokinin riboside 5'-monophosphate phosphoribohydrolase</fullName>
        <ecNumber evidence="3">3.2.2.n1</ecNumber>
    </recommendedName>
</protein>
<dbReference type="SUPFAM" id="SSF102405">
    <property type="entry name" value="MCP/YpsA-like"/>
    <property type="match status" value="1"/>
</dbReference>
<dbReference type="EMBL" id="LN609302">
    <property type="protein sequence ID" value="CEF57125.1"/>
    <property type="molecule type" value="Genomic_DNA"/>
</dbReference>
<evidence type="ECO:0000256" key="1">
    <source>
        <dbReference type="ARBA" id="ARBA00000274"/>
    </source>
</evidence>
<dbReference type="NCBIfam" id="TIGR00730">
    <property type="entry name" value="Rossman fold protein, TIGR00730 family"/>
    <property type="match status" value="1"/>
</dbReference>
<dbReference type="InterPro" id="IPR031100">
    <property type="entry name" value="LOG_fam"/>
</dbReference>
<dbReference type="Proteomes" id="UP000657200">
    <property type="component" value="Unassembled WGS sequence"/>
</dbReference>
<reference evidence="4" key="2">
    <citation type="submission" date="2014-09" db="EMBL/GenBank/DDBJ databases">
        <authorList>
            <person name="Magalhaes I.L.F."/>
            <person name="Oliveira U."/>
            <person name="Santos F.R."/>
            <person name="Vidigal T.H.D.A."/>
            <person name="Brescovit A.D."/>
            <person name="Santos A.J."/>
        </authorList>
    </citation>
    <scope>NUCLEOTIDE SEQUENCE</scope>
    <source>
        <strain evidence="4">LMG 23848T</strain>
    </source>
</reference>
<dbReference type="RefSeq" id="WP_083503695.1">
    <property type="nucleotide sequence ID" value="NZ_LN609302.1"/>
</dbReference>
<dbReference type="Gene3D" id="3.40.50.450">
    <property type="match status" value="1"/>
</dbReference>
<evidence type="ECO:0000313" key="7">
    <source>
        <dbReference type="Proteomes" id="UP000657200"/>
    </source>
</evidence>
<dbReference type="InterPro" id="IPR005269">
    <property type="entry name" value="LOG"/>
</dbReference>
<comment type="similarity">
    <text evidence="2 3">Belongs to the LOG family.</text>
</comment>
<dbReference type="GO" id="GO:0009691">
    <property type="term" value="P:cytokinin biosynthetic process"/>
    <property type="evidence" value="ECO:0007669"/>
    <property type="project" value="UniProtKB-UniRule"/>
</dbReference>
<reference evidence="5 7" key="3">
    <citation type="journal article" date="2020" name="Int. J. Syst. Evol. Microbiol.">
        <title>Novel acetic acid bacteria from cider fermentations: Acetobacter conturbans sp. nov. and Acetobacter fallax sp. nov.</title>
        <authorList>
            <person name="Sombolestani A.S."/>
            <person name="Cleenwerck I."/>
            <person name="Cnockaert M."/>
            <person name="Borremans W."/>
            <person name="Wieme A.D."/>
            <person name="De Vuyst L."/>
            <person name="Vandamme P."/>
        </authorList>
    </citation>
    <scope>NUCLEOTIDE SEQUENCE [LARGE SCALE GENOMIC DNA]</scope>
    <source>
        <strain evidence="5 7">LMG 23848</strain>
    </source>
</reference>
<dbReference type="PATRIC" id="fig|431306.5.peg.2515"/>
<accession>A0A0U5F5T5</accession>
<organism evidence="4 6">
    <name type="scientific">Acetobacter ghanensis</name>
    <dbReference type="NCBI Taxonomy" id="431306"/>
    <lineage>
        <taxon>Bacteria</taxon>
        <taxon>Pseudomonadati</taxon>
        <taxon>Pseudomonadota</taxon>
        <taxon>Alphaproteobacteria</taxon>
        <taxon>Acetobacterales</taxon>
        <taxon>Acetobacteraceae</taxon>
        <taxon>Acetobacter</taxon>
    </lineage>
</organism>
<keyword evidence="3" id="KW-0378">Hydrolase</keyword>
<dbReference type="GO" id="GO:0005829">
    <property type="term" value="C:cytosol"/>
    <property type="evidence" value="ECO:0007669"/>
    <property type="project" value="TreeGrafter"/>
</dbReference>
<dbReference type="Pfam" id="PF03641">
    <property type="entry name" value="Lysine_decarbox"/>
    <property type="match status" value="1"/>
</dbReference>
<keyword evidence="3" id="KW-0203">Cytokinin biosynthesis</keyword>
<name>A0A0U5F5T5_9PROT</name>
<evidence type="ECO:0000256" key="3">
    <source>
        <dbReference type="RuleBase" id="RU363015"/>
    </source>
</evidence>
<comment type="catalytic activity">
    <reaction evidence="1">
        <text>AMP + H2O = D-ribose 5-phosphate + adenine</text>
        <dbReference type="Rhea" id="RHEA:20129"/>
        <dbReference type="ChEBI" id="CHEBI:15377"/>
        <dbReference type="ChEBI" id="CHEBI:16708"/>
        <dbReference type="ChEBI" id="CHEBI:78346"/>
        <dbReference type="ChEBI" id="CHEBI:456215"/>
        <dbReference type="EC" id="3.2.2.4"/>
    </reaction>
</comment>